<dbReference type="GO" id="GO:0004672">
    <property type="term" value="F:protein kinase activity"/>
    <property type="evidence" value="ECO:0007669"/>
    <property type="project" value="InterPro"/>
</dbReference>
<dbReference type="InterPro" id="IPR000719">
    <property type="entry name" value="Prot_kinase_dom"/>
</dbReference>
<sequence>MDASKYRVIYGLGLTNAEKAKLQLEVEKMTRALHKGGFVHGDIRDSNLMVDPGSLSSDEVKVHLVDFDWAGRIGEATYPAGLNCESVRRPAGVGDRKLITAEHDIGMVSYLTL</sequence>
<evidence type="ECO:0000313" key="3">
    <source>
        <dbReference type="Proteomes" id="UP000559027"/>
    </source>
</evidence>
<organism evidence="2 3">
    <name type="scientific">Leucocoprinus leucothites</name>
    <dbReference type="NCBI Taxonomy" id="201217"/>
    <lineage>
        <taxon>Eukaryota</taxon>
        <taxon>Fungi</taxon>
        <taxon>Dikarya</taxon>
        <taxon>Basidiomycota</taxon>
        <taxon>Agaricomycotina</taxon>
        <taxon>Agaricomycetes</taxon>
        <taxon>Agaricomycetidae</taxon>
        <taxon>Agaricales</taxon>
        <taxon>Agaricineae</taxon>
        <taxon>Agaricaceae</taxon>
        <taxon>Leucocoprinus</taxon>
    </lineage>
</organism>
<name>A0A8H5CR92_9AGAR</name>
<dbReference type="EMBL" id="JAACJO010000043">
    <property type="protein sequence ID" value="KAF5345593.1"/>
    <property type="molecule type" value="Genomic_DNA"/>
</dbReference>
<dbReference type="Gene3D" id="1.10.510.10">
    <property type="entry name" value="Transferase(Phosphotransferase) domain 1"/>
    <property type="match status" value="1"/>
</dbReference>
<dbReference type="GO" id="GO:0005524">
    <property type="term" value="F:ATP binding"/>
    <property type="evidence" value="ECO:0007669"/>
    <property type="project" value="InterPro"/>
</dbReference>
<dbReference type="SUPFAM" id="SSF56112">
    <property type="entry name" value="Protein kinase-like (PK-like)"/>
    <property type="match status" value="1"/>
</dbReference>
<reference evidence="2 3" key="1">
    <citation type="journal article" date="2020" name="ISME J.">
        <title>Uncovering the hidden diversity of litter-decomposition mechanisms in mushroom-forming fungi.</title>
        <authorList>
            <person name="Floudas D."/>
            <person name="Bentzer J."/>
            <person name="Ahren D."/>
            <person name="Johansson T."/>
            <person name="Persson P."/>
            <person name="Tunlid A."/>
        </authorList>
    </citation>
    <scope>NUCLEOTIDE SEQUENCE [LARGE SCALE GENOMIC DNA]</scope>
    <source>
        <strain evidence="2 3">CBS 146.42</strain>
    </source>
</reference>
<dbReference type="InterPro" id="IPR011009">
    <property type="entry name" value="Kinase-like_dom_sf"/>
</dbReference>
<dbReference type="PROSITE" id="PS50011">
    <property type="entry name" value="PROTEIN_KINASE_DOM"/>
    <property type="match status" value="1"/>
</dbReference>
<feature type="domain" description="Protein kinase" evidence="1">
    <location>
        <begin position="1"/>
        <end position="113"/>
    </location>
</feature>
<evidence type="ECO:0000259" key="1">
    <source>
        <dbReference type="PROSITE" id="PS50011"/>
    </source>
</evidence>
<dbReference type="AlphaFoldDB" id="A0A8H5CR92"/>
<dbReference type="Proteomes" id="UP000559027">
    <property type="component" value="Unassembled WGS sequence"/>
</dbReference>
<keyword evidence="3" id="KW-1185">Reference proteome</keyword>
<gene>
    <name evidence="2" type="ORF">D9756_011048</name>
</gene>
<dbReference type="OrthoDB" id="4062651at2759"/>
<proteinExistence type="predicted"/>
<evidence type="ECO:0000313" key="2">
    <source>
        <dbReference type="EMBL" id="KAF5345593.1"/>
    </source>
</evidence>
<accession>A0A8H5CR92</accession>
<comment type="caution">
    <text evidence="2">The sequence shown here is derived from an EMBL/GenBank/DDBJ whole genome shotgun (WGS) entry which is preliminary data.</text>
</comment>
<protein>
    <recommendedName>
        <fullName evidence="1">Protein kinase domain-containing protein</fullName>
    </recommendedName>
</protein>